<name>A0A177D8W4_ALTAL</name>
<dbReference type="PROSITE" id="PS01186">
    <property type="entry name" value="EGF_2"/>
    <property type="match status" value="1"/>
</dbReference>
<dbReference type="VEuPathDB" id="FungiDB:CC77DRAFT_1078296"/>
<reference evidence="3 4" key="1">
    <citation type="submission" date="2016-05" db="EMBL/GenBank/DDBJ databases">
        <title>Comparative analysis of secretome profiles of manganese(II)-oxidizing ascomycete fungi.</title>
        <authorList>
            <consortium name="DOE Joint Genome Institute"/>
            <person name="Zeiner C.A."/>
            <person name="Purvine S.O."/>
            <person name="Zink E.M."/>
            <person name="Wu S."/>
            <person name="Pasa-Tolic L."/>
            <person name="Chaput D.L."/>
            <person name="Haridas S."/>
            <person name="Grigoriev I.V."/>
            <person name="Santelli C.M."/>
            <person name="Hansel C.M."/>
        </authorList>
    </citation>
    <scope>NUCLEOTIDE SEQUENCE [LARGE SCALE GENOMIC DNA]</scope>
    <source>
        <strain evidence="3 4">SRC1lrK2f</strain>
    </source>
</reference>
<proteinExistence type="predicted"/>
<dbReference type="InterPro" id="IPR000742">
    <property type="entry name" value="EGF"/>
</dbReference>
<dbReference type="AlphaFoldDB" id="A0A177D8W4"/>
<dbReference type="KEGG" id="aalt:CC77DRAFT_1078296"/>
<keyword evidence="1" id="KW-0732">Signal</keyword>
<dbReference type="Proteomes" id="UP000077248">
    <property type="component" value="Unassembled WGS sequence"/>
</dbReference>
<evidence type="ECO:0000313" key="4">
    <source>
        <dbReference type="Proteomes" id="UP000077248"/>
    </source>
</evidence>
<evidence type="ECO:0000259" key="2">
    <source>
        <dbReference type="PROSITE" id="PS01186"/>
    </source>
</evidence>
<protein>
    <recommendedName>
        <fullName evidence="2">EGF-like domain-containing protein</fullName>
    </recommendedName>
</protein>
<organism evidence="3 4">
    <name type="scientific">Alternaria alternata</name>
    <name type="common">Alternaria rot fungus</name>
    <name type="synonym">Torula alternata</name>
    <dbReference type="NCBI Taxonomy" id="5599"/>
    <lineage>
        <taxon>Eukaryota</taxon>
        <taxon>Fungi</taxon>
        <taxon>Dikarya</taxon>
        <taxon>Ascomycota</taxon>
        <taxon>Pezizomycotina</taxon>
        <taxon>Dothideomycetes</taxon>
        <taxon>Pleosporomycetidae</taxon>
        <taxon>Pleosporales</taxon>
        <taxon>Pleosporineae</taxon>
        <taxon>Pleosporaceae</taxon>
        <taxon>Alternaria</taxon>
        <taxon>Alternaria sect. Alternaria</taxon>
        <taxon>Alternaria alternata complex</taxon>
    </lineage>
</organism>
<dbReference type="RefSeq" id="XP_018381624.1">
    <property type="nucleotide sequence ID" value="XM_018529277.1"/>
</dbReference>
<feature type="chain" id="PRO_5008059136" description="EGF-like domain-containing protein" evidence="1">
    <location>
        <begin position="20"/>
        <end position="115"/>
    </location>
</feature>
<sequence length="115" mass="11908">MKFLTLIAAVGTLAGFAAAGPAEPLHIRAPSDLPIDARSAQEGAGDVNTWFKDRFCASGFASCGKAGTNGDPGNRCALACENFAGGVALGHCQCSRGWYPDECITLGKYAGRHKC</sequence>
<feature type="domain" description="EGF-like" evidence="2">
    <location>
        <begin position="92"/>
        <end position="103"/>
    </location>
</feature>
<evidence type="ECO:0000313" key="3">
    <source>
        <dbReference type="EMBL" id="OAG16203.1"/>
    </source>
</evidence>
<feature type="signal peptide" evidence="1">
    <location>
        <begin position="1"/>
        <end position="19"/>
    </location>
</feature>
<evidence type="ECO:0000256" key="1">
    <source>
        <dbReference type="SAM" id="SignalP"/>
    </source>
</evidence>
<gene>
    <name evidence="3" type="ORF">CC77DRAFT_1078296</name>
</gene>
<dbReference type="EMBL" id="KV441490">
    <property type="protein sequence ID" value="OAG16203.1"/>
    <property type="molecule type" value="Genomic_DNA"/>
</dbReference>
<accession>A0A177D8W4</accession>
<keyword evidence="4" id="KW-1185">Reference proteome</keyword>
<dbReference type="GeneID" id="29114871"/>